<dbReference type="EMBL" id="JAJAGQ010000001">
    <property type="protein sequence ID" value="KAJ8572281.1"/>
    <property type="molecule type" value="Genomic_DNA"/>
</dbReference>
<dbReference type="GO" id="GO:0005737">
    <property type="term" value="C:cytoplasm"/>
    <property type="evidence" value="ECO:0007669"/>
    <property type="project" value="TreeGrafter"/>
</dbReference>
<proteinExistence type="predicted"/>
<dbReference type="InterPro" id="IPR032678">
    <property type="entry name" value="tRNA-synt_1_cat_dom"/>
</dbReference>
<dbReference type="PANTHER" id="PTHR10890:SF26">
    <property type="entry name" value="CYSTEINE--TRNA LIGASE 1, CYTOPLASMIC-RELATED"/>
    <property type="match status" value="1"/>
</dbReference>
<dbReference type="Proteomes" id="UP001152561">
    <property type="component" value="Unassembled WGS sequence"/>
</dbReference>
<keyword evidence="1" id="KW-0436">Ligase</keyword>
<dbReference type="PANTHER" id="PTHR10890">
    <property type="entry name" value="CYSTEINYL-TRNA SYNTHETASE"/>
    <property type="match status" value="1"/>
</dbReference>
<sequence>MADNVEFRLYNTMSKQKEIFKAKEPGKVKMYVCGVTPYDFSHMGHARAYVAFDVLYRYSKYLGYDVVYVHNFTDIDDNVIRRAGEVDDPIALSARFSQEFLKDIDDLQCLPLTHQPRVTEPMEQIKNFIAKIMTNGHAYAVDVLDVLGLLAAGSTCAEVLQQFKERAPGELS</sequence>
<comment type="caution">
    <text evidence="5">The sequence shown here is derived from an EMBL/GenBank/DDBJ whole genome shotgun (WGS) entry which is preliminary data.</text>
</comment>
<dbReference type="GO" id="GO:0005524">
    <property type="term" value="F:ATP binding"/>
    <property type="evidence" value="ECO:0007669"/>
    <property type="project" value="UniProtKB-KW"/>
</dbReference>
<reference evidence="6" key="1">
    <citation type="journal article" date="2023" name="Proc. Natl. Acad. Sci. U.S.A.">
        <title>Genomic and structural basis for evolution of tropane alkaloid biosynthesis.</title>
        <authorList>
            <person name="Wanga Y.-J."/>
            <person name="Taina T."/>
            <person name="Yua J.-Y."/>
            <person name="Lia J."/>
            <person name="Xua B."/>
            <person name="Chenc J."/>
            <person name="D'Auriad J.C."/>
            <person name="Huanga J.-P."/>
            <person name="Huanga S.-X."/>
        </authorList>
    </citation>
    <scope>NUCLEOTIDE SEQUENCE [LARGE SCALE GENOMIC DNA]</scope>
    <source>
        <strain evidence="6">cv. KIB-2019</strain>
    </source>
</reference>
<accession>A0A9Q1N2G1</accession>
<evidence type="ECO:0000256" key="1">
    <source>
        <dbReference type="ARBA" id="ARBA00022598"/>
    </source>
</evidence>
<dbReference type="Pfam" id="PF01406">
    <property type="entry name" value="tRNA-synt_1e"/>
    <property type="match status" value="1"/>
</dbReference>
<keyword evidence="3" id="KW-0067">ATP-binding</keyword>
<dbReference type="SUPFAM" id="SSF52374">
    <property type="entry name" value="Nucleotidylyl transferase"/>
    <property type="match status" value="1"/>
</dbReference>
<dbReference type="OrthoDB" id="438179at2759"/>
<protein>
    <recommendedName>
        <fullName evidence="4">tRNA synthetases class I catalytic domain-containing protein</fullName>
    </recommendedName>
</protein>
<feature type="domain" description="tRNA synthetases class I catalytic" evidence="4">
    <location>
        <begin position="20"/>
        <end position="146"/>
    </location>
</feature>
<name>A0A9Q1N2G1_9SOLA</name>
<organism evidence="5 6">
    <name type="scientific">Anisodus acutangulus</name>
    <dbReference type="NCBI Taxonomy" id="402998"/>
    <lineage>
        <taxon>Eukaryota</taxon>
        <taxon>Viridiplantae</taxon>
        <taxon>Streptophyta</taxon>
        <taxon>Embryophyta</taxon>
        <taxon>Tracheophyta</taxon>
        <taxon>Spermatophyta</taxon>
        <taxon>Magnoliopsida</taxon>
        <taxon>eudicotyledons</taxon>
        <taxon>Gunneridae</taxon>
        <taxon>Pentapetalae</taxon>
        <taxon>asterids</taxon>
        <taxon>lamiids</taxon>
        <taxon>Solanales</taxon>
        <taxon>Solanaceae</taxon>
        <taxon>Solanoideae</taxon>
        <taxon>Hyoscyameae</taxon>
        <taxon>Anisodus</taxon>
    </lineage>
</organism>
<dbReference type="AlphaFoldDB" id="A0A9Q1N2G1"/>
<dbReference type="GO" id="GO:0006423">
    <property type="term" value="P:cysteinyl-tRNA aminoacylation"/>
    <property type="evidence" value="ECO:0007669"/>
    <property type="project" value="TreeGrafter"/>
</dbReference>
<keyword evidence="6" id="KW-1185">Reference proteome</keyword>
<keyword evidence="2" id="KW-0547">Nucleotide-binding</keyword>
<dbReference type="InterPro" id="IPR014729">
    <property type="entry name" value="Rossmann-like_a/b/a_fold"/>
</dbReference>
<dbReference type="InterPro" id="IPR024909">
    <property type="entry name" value="Cys-tRNA/MSH_ligase"/>
</dbReference>
<evidence type="ECO:0000256" key="2">
    <source>
        <dbReference type="ARBA" id="ARBA00022741"/>
    </source>
</evidence>
<dbReference type="Gene3D" id="3.40.50.620">
    <property type="entry name" value="HUPs"/>
    <property type="match status" value="1"/>
</dbReference>
<evidence type="ECO:0000259" key="4">
    <source>
        <dbReference type="Pfam" id="PF01406"/>
    </source>
</evidence>
<gene>
    <name evidence="5" type="ORF">K7X08_008792</name>
</gene>
<evidence type="ECO:0000256" key="3">
    <source>
        <dbReference type="ARBA" id="ARBA00022840"/>
    </source>
</evidence>
<evidence type="ECO:0000313" key="5">
    <source>
        <dbReference type="EMBL" id="KAJ8572281.1"/>
    </source>
</evidence>
<evidence type="ECO:0000313" key="6">
    <source>
        <dbReference type="Proteomes" id="UP001152561"/>
    </source>
</evidence>
<dbReference type="GO" id="GO:0004817">
    <property type="term" value="F:cysteine-tRNA ligase activity"/>
    <property type="evidence" value="ECO:0007669"/>
    <property type="project" value="TreeGrafter"/>
</dbReference>